<evidence type="ECO:0000313" key="2">
    <source>
        <dbReference type="Proteomes" id="UP001597145"/>
    </source>
</evidence>
<dbReference type="InterPro" id="IPR036291">
    <property type="entry name" value="NAD(P)-bd_dom_sf"/>
</dbReference>
<dbReference type="EMBL" id="JBHUCP010000045">
    <property type="protein sequence ID" value="MFD1534832.1"/>
    <property type="molecule type" value="Genomic_DNA"/>
</dbReference>
<comment type="caution">
    <text evidence="1">The sequence shown here is derived from an EMBL/GenBank/DDBJ whole genome shotgun (WGS) entry which is preliminary data.</text>
</comment>
<dbReference type="Proteomes" id="UP001597145">
    <property type="component" value="Unassembled WGS sequence"/>
</dbReference>
<accession>A0ABW4G0G2</accession>
<keyword evidence="2" id="KW-1185">Reference proteome</keyword>
<gene>
    <name evidence="1" type="ORF">ACFSCY_35995</name>
</gene>
<organism evidence="1 2">
    <name type="scientific">Pseudonocardia aurantiaca</name>
    <dbReference type="NCBI Taxonomy" id="75290"/>
    <lineage>
        <taxon>Bacteria</taxon>
        <taxon>Bacillati</taxon>
        <taxon>Actinomycetota</taxon>
        <taxon>Actinomycetes</taxon>
        <taxon>Pseudonocardiales</taxon>
        <taxon>Pseudonocardiaceae</taxon>
        <taxon>Pseudonocardia</taxon>
    </lineage>
</organism>
<dbReference type="Pfam" id="PF00106">
    <property type="entry name" value="adh_short"/>
    <property type="match status" value="1"/>
</dbReference>
<dbReference type="SUPFAM" id="SSF51735">
    <property type="entry name" value="NAD(P)-binding Rossmann-fold domains"/>
    <property type="match status" value="1"/>
</dbReference>
<evidence type="ECO:0000313" key="1">
    <source>
        <dbReference type="EMBL" id="MFD1534832.1"/>
    </source>
</evidence>
<dbReference type="RefSeq" id="WP_343982587.1">
    <property type="nucleotide sequence ID" value="NZ_BAAAJG010000015.1"/>
</dbReference>
<reference evidence="2" key="1">
    <citation type="journal article" date="2019" name="Int. J. Syst. Evol. Microbiol.">
        <title>The Global Catalogue of Microorganisms (GCM) 10K type strain sequencing project: providing services to taxonomists for standard genome sequencing and annotation.</title>
        <authorList>
            <consortium name="The Broad Institute Genomics Platform"/>
            <consortium name="The Broad Institute Genome Sequencing Center for Infectious Disease"/>
            <person name="Wu L."/>
            <person name="Ma J."/>
        </authorList>
    </citation>
    <scope>NUCLEOTIDE SEQUENCE [LARGE SCALE GENOMIC DNA]</scope>
    <source>
        <strain evidence="2">JCM 12165</strain>
    </source>
</reference>
<dbReference type="InterPro" id="IPR002347">
    <property type="entry name" value="SDR_fam"/>
</dbReference>
<proteinExistence type="predicted"/>
<dbReference type="Gene3D" id="3.40.50.720">
    <property type="entry name" value="NAD(P)-binding Rossmann-like Domain"/>
    <property type="match status" value="1"/>
</dbReference>
<sequence>MAPRSPELAAQGARVAVADLSKDAAHEAAADVRAGGPDVIAVPVDVTSSAEVDDFRGARAPARRH</sequence>
<protein>
    <submittedName>
        <fullName evidence="1">SDR family NAD(P)-dependent oxidoreductase</fullName>
    </submittedName>
</protein>
<name>A0ABW4G0G2_9PSEU</name>